<dbReference type="PANTHER" id="PTHR10907">
    <property type="entry name" value="REGUCALCIN"/>
    <property type="match status" value="1"/>
</dbReference>
<proteinExistence type="inferred from homology"/>
<name>A0ABT6KM54_9MICO</name>
<evidence type="ECO:0000313" key="3">
    <source>
        <dbReference type="EMBL" id="MDH6181070.1"/>
    </source>
</evidence>
<evidence type="ECO:0000256" key="1">
    <source>
        <dbReference type="ARBA" id="ARBA00008853"/>
    </source>
</evidence>
<dbReference type="InterPro" id="IPR005511">
    <property type="entry name" value="SMP-30"/>
</dbReference>
<dbReference type="Proteomes" id="UP001160142">
    <property type="component" value="Unassembled WGS sequence"/>
</dbReference>
<dbReference type="PANTHER" id="PTHR10907:SF47">
    <property type="entry name" value="REGUCALCIN"/>
    <property type="match status" value="1"/>
</dbReference>
<gene>
    <name evidence="3" type="ORF">M2152_001252</name>
</gene>
<accession>A0ABT6KM54</accession>
<dbReference type="PRINTS" id="PR01790">
    <property type="entry name" value="SMP30FAMILY"/>
</dbReference>
<evidence type="ECO:0000259" key="2">
    <source>
        <dbReference type="Pfam" id="PF08450"/>
    </source>
</evidence>
<evidence type="ECO:0000313" key="4">
    <source>
        <dbReference type="Proteomes" id="UP001160142"/>
    </source>
</evidence>
<feature type="domain" description="SMP-30/Gluconolactonase/LRE-like region" evidence="2">
    <location>
        <begin position="13"/>
        <end position="252"/>
    </location>
</feature>
<organism evidence="3 4">
    <name type="scientific">Antiquaquibacter oligotrophicus</name>
    <dbReference type="NCBI Taxonomy" id="2880260"/>
    <lineage>
        <taxon>Bacteria</taxon>
        <taxon>Bacillati</taxon>
        <taxon>Actinomycetota</taxon>
        <taxon>Actinomycetes</taxon>
        <taxon>Micrococcales</taxon>
        <taxon>Microbacteriaceae</taxon>
        <taxon>Antiquaquibacter</taxon>
    </lineage>
</organism>
<dbReference type="InterPro" id="IPR011042">
    <property type="entry name" value="6-blade_b-propeller_TolB-like"/>
</dbReference>
<reference evidence="3 4" key="1">
    <citation type="submission" date="2023-04" db="EMBL/GenBank/DDBJ databases">
        <title>Genome Encyclopedia of Bacteria and Archaea VI: Functional Genomics of Type Strains.</title>
        <authorList>
            <person name="Whitman W."/>
        </authorList>
    </citation>
    <scope>NUCLEOTIDE SEQUENCE [LARGE SCALE GENOMIC DNA]</scope>
    <source>
        <strain evidence="3 4">SG_E_30_P1</strain>
    </source>
</reference>
<dbReference type="Gene3D" id="2.120.10.30">
    <property type="entry name" value="TolB, C-terminal domain"/>
    <property type="match status" value="1"/>
</dbReference>
<dbReference type="Pfam" id="PF08450">
    <property type="entry name" value="SGL"/>
    <property type="match status" value="1"/>
</dbReference>
<sequence length="287" mass="29892">MIAELAARGTALLGEAPRWMPWAGGPPSLLFSDLLSGVLFRLDGDKTTPVRSFDGETVSAVIPLADGGSVVALHRSLAVFDEAGNEAHRIPLDLAPGLRLSDATAGPSGHLWIGVVPAGDEPLPGALLRYGADGVRVIQDGVGFSNGLGFSSDGTTMVHIDSDAGTIFRRSHDPHTGDVGDPEEFYRVPENSGALDGLCLDDGDRVWVALFGGGEVVCIDTDGAVVDNVLVPALRTSSCTFVGSTLYITTARVGASDLELAEFTLSGSLFRYETSVSGGPVWEGRIA</sequence>
<comment type="caution">
    <text evidence="3">The sequence shown here is derived from an EMBL/GenBank/DDBJ whole genome shotgun (WGS) entry which is preliminary data.</text>
</comment>
<dbReference type="RefSeq" id="WP_322133392.1">
    <property type="nucleotide sequence ID" value="NZ_CP085036.1"/>
</dbReference>
<dbReference type="SUPFAM" id="SSF63829">
    <property type="entry name" value="Calcium-dependent phosphotriesterase"/>
    <property type="match status" value="1"/>
</dbReference>
<keyword evidence="4" id="KW-1185">Reference proteome</keyword>
<protein>
    <submittedName>
        <fullName evidence="3">Sugar lactone lactonase YvrE</fullName>
    </submittedName>
</protein>
<comment type="similarity">
    <text evidence="1">Belongs to the SMP-30/CGR1 family.</text>
</comment>
<dbReference type="InterPro" id="IPR013658">
    <property type="entry name" value="SGL"/>
</dbReference>
<dbReference type="EMBL" id="JARXVQ010000001">
    <property type="protein sequence ID" value="MDH6181070.1"/>
    <property type="molecule type" value="Genomic_DNA"/>
</dbReference>